<reference evidence="2 3" key="1">
    <citation type="submission" date="2024-02" db="EMBL/GenBank/DDBJ databases">
        <title>Chromosome-scale genome assembly of the rough periwinkle Littorina saxatilis.</title>
        <authorList>
            <person name="De Jode A."/>
            <person name="Faria R."/>
            <person name="Formenti G."/>
            <person name="Sims Y."/>
            <person name="Smith T.P."/>
            <person name="Tracey A."/>
            <person name="Wood J.M.D."/>
            <person name="Zagrodzka Z.B."/>
            <person name="Johannesson K."/>
            <person name="Butlin R.K."/>
            <person name="Leder E.H."/>
        </authorList>
    </citation>
    <scope>NUCLEOTIDE SEQUENCE [LARGE SCALE GENOMIC DNA]</scope>
    <source>
        <strain evidence="2">Snail1</strain>
        <tissue evidence="2">Muscle</tissue>
    </source>
</reference>
<dbReference type="Proteomes" id="UP001374579">
    <property type="component" value="Unassembled WGS sequence"/>
</dbReference>
<feature type="signal peptide" evidence="1">
    <location>
        <begin position="1"/>
        <end position="25"/>
    </location>
</feature>
<protein>
    <submittedName>
        <fullName evidence="2">Uncharacterized protein</fullName>
    </submittedName>
</protein>
<keyword evidence="1" id="KW-0732">Signal</keyword>
<feature type="chain" id="PRO_5043021790" evidence="1">
    <location>
        <begin position="26"/>
        <end position="151"/>
    </location>
</feature>
<dbReference type="EMBL" id="JBAMIC010000007">
    <property type="protein sequence ID" value="KAK7106208.1"/>
    <property type="molecule type" value="Genomic_DNA"/>
</dbReference>
<evidence type="ECO:0000256" key="1">
    <source>
        <dbReference type="SAM" id="SignalP"/>
    </source>
</evidence>
<dbReference type="AlphaFoldDB" id="A0AAN9BHI9"/>
<proteinExistence type="predicted"/>
<gene>
    <name evidence="2" type="ORF">V1264_017490</name>
</gene>
<evidence type="ECO:0000313" key="3">
    <source>
        <dbReference type="Proteomes" id="UP001374579"/>
    </source>
</evidence>
<keyword evidence="3" id="KW-1185">Reference proteome</keyword>
<sequence>MASSARNILLCACFVLSLAAQGSEAACTQQELILMFSCIVPYNAQFFAALGQDSIPCDRTLITGDLCASFAKIVPCVNGKQVSDVTCRPGAVGQINANLDIPCKVEDFEAMCTSSPAINRGSGSGSTTFNGASPLLVATLISAAVTSLGWR</sequence>
<evidence type="ECO:0000313" key="2">
    <source>
        <dbReference type="EMBL" id="KAK7106208.1"/>
    </source>
</evidence>
<name>A0AAN9BHI9_9CAEN</name>
<organism evidence="2 3">
    <name type="scientific">Littorina saxatilis</name>
    <dbReference type="NCBI Taxonomy" id="31220"/>
    <lineage>
        <taxon>Eukaryota</taxon>
        <taxon>Metazoa</taxon>
        <taxon>Spiralia</taxon>
        <taxon>Lophotrochozoa</taxon>
        <taxon>Mollusca</taxon>
        <taxon>Gastropoda</taxon>
        <taxon>Caenogastropoda</taxon>
        <taxon>Littorinimorpha</taxon>
        <taxon>Littorinoidea</taxon>
        <taxon>Littorinidae</taxon>
        <taxon>Littorina</taxon>
    </lineage>
</organism>
<accession>A0AAN9BHI9</accession>
<comment type="caution">
    <text evidence="2">The sequence shown here is derived from an EMBL/GenBank/DDBJ whole genome shotgun (WGS) entry which is preliminary data.</text>
</comment>